<keyword evidence="1" id="KW-1133">Transmembrane helix</keyword>
<organism evidence="2 3">
    <name type="scientific">Pisum sativum</name>
    <name type="common">Garden pea</name>
    <name type="synonym">Lathyrus oleraceus</name>
    <dbReference type="NCBI Taxonomy" id="3888"/>
    <lineage>
        <taxon>Eukaryota</taxon>
        <taxon>Viridiplantae</taxon>
        <taxon>Streptophyta</taxon>
        <taxon>Embryophyta</taxon>
        <taxon>Tracheophyta</taxon>
        <taxon>Spermatophyta</taxon>
        <taxon>Magnoliopsida</taxon>
        <taxon>eudicotyledons</taxon>
        <taxon>Gunneridae</taxon>
        <taxon>Pentapetalae</taxon>
        <taxon>rosids</taxon>
        <taxon>fabids</taxon>
        <taxon>Fabales</taxon>
        <taxon>Fabaceae</taxon>
        <taxon>Papilionoideae</taxon>
        <taxon>50 kb inversion clade</taxon>
        <taxon>NPAAA clade</taxon>
        <taxon>Hologalegina</taxon>
        <taxon>IRL clade</taxon>
        <taxon>Fabeae</taxon>
        <taxon>Lathyrus</taxon>
    </lineage>
</organism>
<reference evidence="2 3" key="1">
    <citation type="journal article" date="2022" name="Nat. Genet.">
        <title>Improved pea reference genome and pan-genome highlight genomic features and evolutionary characteristics.</title>
        <authorList>
            <person name="Yang T."/>
            <person name="Liu R."/>
            <person name="Luo Y."/>
            <person name="Hu S."/>
            <person name="Wang D."/>
            <person name="Wang C."/>
            <person name="Pandey M.K."/>
            <person name="Ge S."/>
            <person name="Xu Q."/>
            <person name="Li N."/>
            <person name="Li G."/>
            <person name="Huang Y."/>
            <person name="Saxena R.K."/>
            <person name="Ji Y."/>
            <person name="Li M."/>
            <person name="Yan X."/>
            <person name="He Y."/>
            <person name="Liu Y."/>
            <person name="Wang X."/>
            <person name="Xiang C."/>
            <person name="Varshney R.K."/>
            <person name="Ding H."/>
            <person name="Gao S."/>
            <person name="Zong X."/>
        </authorList>
    </citation>
    <scope>NUCLEOTIDE SEQUENCE [LARGE SCALE GENOMIC DNA]</scope>
    <source>
        <strain evidence="2 3">cv. Zhongwan 6</strain>
    </source>
</reference>
<dbReference type="Gramene" id="Psat07G0503800-T1">
    <property type="protein sequence ID" value="KAI5389593.1"/>
    <property type="gene ID" value="KIW84_075038"/>
</dbReference>
<name>A0A9D4VSQ6_PEA</name>
<proteinExistence type="predicted"/>
<protein>
    <submittedName>
        <fullName evidence="2">Uncharacterized protein</fullName>
    </submittedName>
</protein>
<dbReference type="OrthoDB" id="1675519at2759"/>
<gene>
    <name evidence="2" type="ORF">KIW84_075038</name>
</gene>
<feature type="transmembrane region" description="Helical" evidence="1">
    <location>
        <begin position="108"/>
        <end position="128"/>
    </location>
</feature>
<keyword evidence="1" id="KW-0472">Membrane</keyword>
<dbReference type="EMBL" id="JAMSHJ010000007">
    <property type="protein sequence ID" value="KAI5389593.1"/>
    <property type="molecule type" value="Genomic_DNA"/>
</dbReference>
<evidence type="ECO:0000256" key="1">
    <source>
        <dbReference type="SAM" id="Phobius"/>
    </source>
</evidence>
<dbReference type="Proteomes" id="UP001058974">
    <property type="component" value="Chromosome 7"/>
</dbReference>
<dbReference type="AlphaFoldDB" id="A0A9D4VSQ6"/>
<comment type="caution">
    <text evidence="2">The sequence shown here is derived from an EMBL/GenBank/DDBJ whole genome shotgun (WGS) entry which is preliminary data.</text>
</comment>
<evidence type="ECO:0000313" key="3">
    <source>
        <dbReference type="Proteomes" id="UP001058974"/>
    </source>
</evidence>
<sequence>MSKYSQGSNCSKSHFISDECRCSLDAPLMTLWTDANPICRLYGRGMYKLQGHKRCNHFVWYDEEMTPRSKELISSFHERLGLEKIKVNECKHKEDELKKEIKFLKIQLKFTIGFMIVLLIGLVATSVLN</sequence>
<dbReference type="Gramene" id="PSAT_LOCUS30318_t1">
    <property type="protein sequence ID" value="CAL5211919.1"/>
    <property type="gene ID" value="PSAT_LOCUS30318"/>
</dbReference>
<accession>A0A9D4VSQ6</accession>
<evidence type="ECO:0000313" key="2">
    <source>
        <dbReference type="EMBL" id="KAI5389593.1"/>
    </source>
</evidence>
<keyword evidence="1" id="KW-0812">Transmembrane</keyword>
<keyword evidence="3" id="KW-1185">Reference proteome</keyword>